<evidence type="ECO:0000313" key="3">
    <source>
        <dbReference type="EMBL" id="CAG8707552.1"/>
    </source>
</evidence>
<dbReference type="Proteomes" id="UP000789375">
    <property type="component" value="Unassembled WGS sequence"/>
</dbReference>
<reference evidence="3" key="1">
    <citation type="submission" date="2021-06" db="EMBL/GenBank/DDBJ databases">
        <authorList>
            <person name="Kallberg Y."/>
            <person name="Tangrot J."/>
            <person name="Rosling A."/>
        </authorList>
    </citation>
    <scope>NUCLEOTIDE SEQUENCE</scope>
    <source>
        <strain evidence="3">87-6 pot B 2015</strain>
    </source>
</reference>
<dbReference type="AlphaFoldDB" id="A0A9N9HVN1"/>
<evidence type="ECO:0000256" key="2">
    <source>
        <dbReference type="SAM" id="MobiDB-lite"/>
    </source>
</evidence>
<keyword evidence="4" id="KW-1185">Reference proteome</keyword>
<feature type="region of interest" description="Disordered" evidence="2">
    <location>
        <begin position="345"/>
        <end position="371"/>
    </location>
</feature>
<dbReference type="EMBL" id="CAJVPP010009896">
    <property type="protein sequence ID" value="CAG8707552.1"/>
    <property type="molecule type" value="Genomic_DNA"/>
</dbReference>
<feature type="coiled-coil region" evidence="1">
    <location>
        <begin position="261"/>
        <end position="302"/>
    </location>
</feature>
<name>A0A9N9HVN1_FUNMO</name>
<evidence type="ECO:0000256" key="1">
    <source>
        <dbReference type="SAM" id="Coils"/>
    </source>
</evidence>
<proteinExistence type="predicted"/>
<accession>A0A9N9HVN1</accession>
<sequence>MSQSYQIPMEKKNDIKTHLTQRSDSVSVTMVSATPPNSTTKPIQQLPTSTLSHLENIFEAVKKQVSIWGERARWKIDLVLLPAEDDEDIENSSQVVGGLLNQQQSGLHTPTSDNAGDTSTPAHITNGQLQSTTQQSTIQLPMQSPLSQVQFYAQSQNVKVESSMRYILDDDTIEKLDIETAKHMWNYLPRLQSFLSLLKLKDAILHIRAYESTLNRVSCEAESKIKEAQARAKKANEHIESMAKFHSIREKEKTSKHSVELKILQEDVKILSRKYKETNVQLADIKEKYASLQEQEARREAQPSLLQYSTSSNTTEVVGKIVEYVPQQQTNGYLTYNFPHVQKMPSQHSQQYIQNQPQQLNPPPVNSSSLSVSYSNGLPIIPSAYASQQQDPNRRNFPPYQIPQAIQNNSSHYPPYLSNTRSVFPPYSFPRQHQDIRQTQSVTYPTQLNNSSIPRVVPTYAPIQPNITTTTTTVPVYASTPRVERSGLDNLSLAAELILSSAISSFPTSTLIPKQQDNQQKTPSREVSSSSDCSTISMETPINITTTSTADTLIAENPININNNDKSAPSTPPPRFNARIIDSSKNISTPDTITAIADDDTYKNTSIDADGHSMQTLSPSTKVDEEDIHSDHLSSVDEFMDVMGEGTLQIIKESKSDIKIDVTEDNNVITSTREESEEESNGPPKKKRRLSNVKRAPPP</sequence>
<gene>
    <name evidence="3" type="ORF">FMOSSE_LOCUS14113</name>
</gene>
<keyword evidence="1" id="KW-0175">Coiled coil</keyword>
<protein>
    <submittedName>
        <fullName evidence="3">12095_t:CDS:1</fullName>
    </submittedName>
</protein>
<feature type="compositionally biased region" description="Low complexity" evidence="2">
    <location>
        <begin position="345"/>
        <end position="359"/>
    </location>
</feature>
<organism evidence="3 4">
    <name type="scientific">Funneliformis mosseae</name>
    <name type="common">Endomycorrhizal fungus</name>
    <name type="synonym">Glomus mosseae</name>
    <dbReference type="NCBI Taxonomy" id="27381"/>
    <lineage>
        <taxon>Eukaryota</taxon>
        <taxon>Fungi</taxon>
        <taxon>Fungi incertae sedis</taxon>
        <taxon>Mucoromycota</taxon>
        <taxon>Glomeromycotina</taxon>
        <taxon>Glomeromycetes</taxon>
        <taxon>Glomerales</taxon>
        <taxon>Glomeraceae</taxon>
        <taxon>Funneliformis</taxon>
    </lineage>
</organism>
<comment type="caution">
    <text evidence="3">The sequence shown here is derived from an EMBL/GenBank/DDBJ whole genome shotgun (WGS) entry which is preliminary data.</text>
</comment>
<feature type="non-terminal residue" evidence="3">
    <location>
        <position position="699"/>
    </location>
</feature>
<feature type="region of interest" description="Disordered" evidence="2">
    <location>
        <begin position="664"/>
        <end position="699"/>
    </location>
</feature>
<feature type="region of interest" description="Disordered" evidence="2">
    <location>
        <begin position="510"/>
        <end position="533"/>
    </location>
</feature>
<evidence type="ECO:0000313" key="4">
    <source>
        <dbReference type="Proteomes" id="UP000789375"/>
    </source>
</evidence>